<keyword evidence="8" id="KW-0249">Electron transport</keyword>
<dbReference type="GO" id="GO:0005886">
    <property type="term" value="C:plasma membrane"/>
    <property type="evidence" value="ECO:0007669"/>
    <property type="project" value="UniProtKB-SubCell"/>
</dbReference>
<reference evidence="13" key="2">
    <citation type="submission" date="2021-09" db="EMBL/GenBank/DDBJ databases">
        <authorList>
            <person name="Gilroy R."/>
        </authorList>
    </citation>
    <scope>NUCLEOTIDE SEQUENCE</scope>
    <source>
        <strain evidence="13">1647</strain>
    </source>
</reference>
<organism evidence="13 14">
    <name type="scientific">Brachybacterium paraconglomeratum</name>
    <dbReference type="NCBI Taxonomy" id="173362"/>
    <lineage>
        <taxon>Bacteria</taxon>
        <taxon>Bacillati</taxon>
        <taxon>Actinomycetota</taxon>
        <taxon>Actinomycetes</taxon>
        <taxon>Micrococcales</taxon>
        <taxon>Dermabacteraceae</taxon>
        <taxon>Brachybacterium</taxon>
    </lineage>
</organism>
<feature type="transmembrane region" description="Helical" evidence="12">
    <location>
        <begin position="128"/>
        <end position="151"/>
    </location>
</feature>
<feature type="transmembrane region" description="Helical" evidence="12">
    <location>
        <begin position="203"/>
        <end position="224"/>
    </location>
</feature>
<sequence length="360" mass="39625">MDTMLDPTVLQTLWFALIGFFFLGYFVLEGFDFGVQMNVAAFWRRGPGTRGTILRTIGPVWDGNEVWVITGGALLFAAFPEWYATLFSGFYLALLLLLLVLIVRVCAFKWREKHEDDRWRTSWDVVHVIGGFAPALLWGVAFSNIVAGVAIDQNHWVTTSLLGLLNPFALLGGLVFVLLFWLHGTLYLTLKIEGPLRQDAHRLASRLVWPTIVAGAAYLLWFQLAHSNTPWTLIPLAIAAVALVAVVPLGRARREGLAFGATTTAIAAATITLFGGLFPDVMPASNDPANSLTVANASSTEHTLTVMLIALAILLPIVIAYTIWTYRVFRHRITDEDSPAPGEGLVEKARAGYREAFGQE</sequence>
<keyword evidence="6 12" id="KW-0812">Transmembrane</keyword>
<evidence type="ECO:0000256" key="5">
    <source>
        <dbReference type="ARBA" id="ARBA00022617"/>
    </source>
</evidence>
<dbReference type="GO" id="GO:0046872">
    <property type="term" value="F:metal ion binding"/>
    <property type="evidence" value="ECO:0007669"/>
    <property type="project" value="UniProtKB-KW"/>
</dbReference>
<evidence type="ECO:0000256" key="12">
    <source>
        <dbReference type="SAM" id="Phobius"/>
    </source>
</evidence>
<dbReference type="Proteomes" id="UP000775129">
    <property type="component" value="Unassembled WGS sequence"/>
</dbReference>
<name>A0A921GLK1_9MICO</name>
<evidence type="ECO:0000256" key="2">
    <source>
        <dbReference type="ARBA" id="ARBA00007543"/>
    </source>
</evidence>
<proteinExistence type="inferred from homology"/>
<feature type="transmembrane region" description="Helical" evidence="12">
    <location>
        <begin position="304"/>
        <end position="324"/>
    </location>
</feature>
<evidence type="ECO:0000256" key="9">
    <source>
        <dbReference type="ARBA" id="ARBA00022989"/>
    </source>
</evidence>
<keyword evidence="4" id="KW-1003">Cell membrane</keyword>
<comment type="subcellular location">
    <subcellularLocation>
        <location evidence="1">Cell membrane</location>
        <topology evidence="1">Multi-pass membrane protein</topology>
    </subcellularLocation>
</comment>
<evidence type="ECO:0000256" key="6">
    <source>
        <dbReference type="ARBA" id="ARBA00022692"/>
    </source>
</evidence>
<dbReference type="PANTHER" id="PTHR43141:SF5">
    <property type="entry name" value="CYTOCHROME BD-I UBIQUINOL OXIDASE SUBUNIT 2"/>
    <property type="match status" value="1"/>
</dbReference>
<dbReference type="InterPro" id="IPR003317">
    <property type="entry name" value="Cyt-d_oxidase_su2"/>
</dbReference>
<dbReference type="EMBL" id="DYWO01000131">
    <property type="protein sequence ID" value="HJF49007.1"/>
    <property type="molecule type" value="Genomic_DNA"/>
</dbReference>
<dbReference type="GO" id="GO:0019646">
    <property type="term" value="P:aerobic electron transport chain"/>
    <property type="evidence" value="ECO:0007669"/>
    <property type="project" value="TreeGrafter"/>
</dbReference>
<dbReference type="Pfam" id="PF02322">
    <property type="entry name" value="Cyt_bd_oxida_II"/>
    <property type="match status" value="1"/>
</dbReference>
<evidence type="ECO:0000256" key="10">
    <source>
        <dbReference type="ARBA" id="ARBA00023004"/>
    </source>
</evidence>
<feature type="transmembrane region" description="Helical" evidence="12">
    <location>
        <begin position="82"/>
        <end position="107"/>
    </location>
</feature>
<evidence type="ECO:0000256" key="4">
    <source>
        <dbReference type="ARBA" id="ARBA00022475"/>
    </source>
</evidence>
<evidence type="ECO:0000256" key="1">
    <source>
        <dbReference type="ARBA" id="ARBA00004651"/>
    </source>
</evidence>
<protein>
    <submittedName>
        <fullName evidence="13">Cytochrome d ubiquinol oxidase subunit II</fullName>
    </submittedName>
</protein>
<feature type="transmembrane region" description="Helical" evidence="12">
    <location>
        <begin position="230"/>
        <end position="250"/>
    </location>
</feature>
<dbReference type="GO" id="GO:0070069">
    <property type="term" value="C:cytochrome complex"/>
    <property type="evidence" value="ECO:0007669"/>
    <property type="project" value="TreeGrafter"/>
</dbReference>
<keyword evidence="10" id="KW-0408">Iron</keyword>
<feature type="transmembrane region" description="Helical" evidence="12">
    <location>
        <begin position="163"/>
        <end position="182"/>
    </location>
</feature>
<dbReference type="PANTHER" id="PTHR43141">
    <property type="entry name" value="CYTOCHROME BD2 SUBUNIT II"/>
    <property type="match status" value="1"/>
</dbReference>
<gene>
    <name evidence="13" type="primary">cydB</name>
    <name evidence="13" type="ORF">K8W24_04300</name>
</gene>
<comment type="caution">
    <text evidence="13">The sequence shown here is derived from an EMBL/GenBank/DDBJ whole genome shotgun (WGS) entry which is preliminary data.</text>
</comment>
<reference evidence="13" key="1">
    <citation type="journal article" date="2021" name="PeerJ">
        <title>Extensive microbial diversity within the chicken gut microbiome revealed by metagenomics and culture.</title>
        <authorList>
            <person name="Gilroy R."/>
            <person name="Ravi A."/>
            <person name="Getino M."/>
            <person name="Pursley I."/>
            <person name="Horton D.L."/>
            <person name="Alikhan N.F."/>
            <person name="Baker D."/>
            <person name="Gharbi K."/>
            <person name="Hall N."/>
            <person name="Watson M."/>
            <person name="Adriaenssens E.M."/>
            <person name="Foster-Nyarko E."/>
            <person name="Jarju S."/>
            <person name="Secka A."/>
            <person name="Antonio M."/>
            <person name="Oren A."/>
            <person name="Chaudhuri R.R."/>
            <person name="La Ragione R."/>
            <person name="Hildebrand F."/>
            <person name="Pallen M.J."/>
        </authorList>
    </citation>
    <scope>NUCLEOTIDE SEQUENCE</scope>
    <source>
        <strain evidence="13">1647</strain>
    </source>
</reference>
<evidence type="ECO:0000256" key="3">
    <source>
        <dbReference type="ARBA" id="ARBA00022448"/>
    </source>
</evidence>
<dbReference type="PIRSF" id="PIRSF000267">
    <property type="entry name" value="Cyt_oxidse_sub2"/>
    <property type="match status" value="1"/>
</dbReference>
<evidence type="ECO:0000313" key="13">
    <source>
        <dbReference type="EMBL" id="HJF49007.1"/>
    </source>
</evidence>
<dbReference type="GO" id="GO:0016682">
    <property type="term" value="F:oxidoreductase activity, acting on diphenols and related substances as donors, oxygen as acceptor"/>
    <property type="evidence" value="ECO:0007669"/>
    <property type="project" value="TreeGrafter"/>
</dbReference>
<accession>A0A921GLK1</accession>
<keyword evidence="5" id="KW-0349">Heme</keyword>
<feature type="transmembrane region" description="Helical" evidence="12">
    <location>
        <begin position="12"/>
        <end position="28"/>
    </location>
</feature>
<keyword evidence="11 12" id="KW-0472">Membrane</keyword>
<keyword evidence="3" id="KW-0813">Transport</keyword>
<keyword evidence="7" id="KW-0479">Metal-binding</keyword>
<keyword evidence="9 12" id="KW-1133">Transmembrane helix</keyword>
<dbReference type="AlphaFoldDB" id="A0A921GLK1"/>
<feature type="transmembrane region" description="Helical" evidence="12">
    <location>
        <begin position="257"/>
        <end position="278"/>
    </location>
</feature>
<evidence type="ECO:0000256" key="11">
    <source>
        <dbReference type="ARBA" id="ARBA00023136"/>
    </source>
</evidence>
<comment type="similarity">
    <text evidence="2">Belongs to the cytochrome ubiquinol oxidase subunit 2 family.</text>
</comment>
<dbReference type="GO" id="GO:0009055">
    <property type="term" value="F:electron transfer activity"/>
    <property type="evidence" value="ECO:0007669"/>
    <property type="project" value="TreeGrafter"/>
</dbReference>
<evidence type="ECO:0000313" key="14">
    <source>
        <dbReference type="Proteomes" id="UP000775129"/>
    </source>
</evidence>
<evidence type="ECO:0000256" key="7">
    <source>
        <dbReference type="ARBA" id="ARBA00022723"/>
    </source>
</evidence>
<dbReference type="NCBIfam" id="TIGR00203">
    <property type="entry name" value="cydB"/>
    <property type="match status" value="1"/>
</dbReference>
<evidence type="ECO:0000256" key="8">
    <source>
        <dbReference type="ARBA" id="ARBA00022982"/>
    </source>
</evidence>